<accession>A0A6A5USK8</accession>
<dbReference type="PANTHER" id="PTHR24148">
    <property type="entry name" value="ANKYRIN REPEAT DOMAIN-CONTAINING PROTEIN 39 HOMOLOG-RELATED"/>
    <property type="match status" value="1"/>
</dbReference>
<dbReference type="PANTHER" id="PTHR24148:SF73">
    <property type="entry name" value="HET DOMAIN PROTEIN (AFU_ORTHOLOGUE AFUA_8G01020)"/>
    <property type="match status" value="1"/>
</dbReference>
<proteinExistence type="predicted"/>
<reference evidence="1" key="1">
    <citation type="journal article" date="2020" name="Stud. Mycol.">
        <title>101 Dothideomycetes genomes: a test case for predicting lifestyles and emergence of pathogens.</title>
        <authorList>
            <person name="Haridas S."/>
            <person name="Albert R."/>
            <person name="Binder M."/>
            <person name="Bloem J."/>
            <person name="Labutti K."/>
            <person name="Salamov A."/>
            <person name="Andreopoulos B."/>
            <person name="Baker S."/>
            <person name="Barry K."/>
            <person name="Bills G."/>
            <person name="Bluhm B."/>
            <person name="Cannon C."/>
            <person name="Castanera R."/>
            <person name="Culley D."/>
            <person name="Daum C."/>
            <person name="Ezra D."/>
            <person name="Gonzalez J."/>
            <person name="Henrissat B."/>
            <person name="Kuo A."/>
            <person name="Liang C."/>
            <person name="Lipzen A."/>
            <person name="Lutzoni F."/>
            <person name="Magnuson J."/>
            <person name="Mondo S."/>
            <person name="Nolan M."/>
            <person name="Ohm R."/>
            <person name="Pangilinan J."/>
            <person name="Park H.-J."/>
            <person name="Ramirez L."/>
            <person name="Alfaro M."/>
            <person name="Sun H."/>
            <person name="Tritt A."/>
            <person name="Yoshinaga Y."/>
            <person name="Zwiers L.-H."/>
            <person name="Turgeon B."/>
            <person name="Goodwin S."/>
            <person name="Spatafora J."/>
            <person name="Crous P."/>
            <person name="Grigoriev I."/>
        </authorList>
    </citation>
    <scope>NUCLEOTIDE SEQUENCE</scope>
    <source>
        <strain evidence="1">CBS 107.79</strain>
    </source>
</reference>
<name>A0A6A5USK8_9PLEO</name>
<sequence>MDSRSSACRHPDIRKFDGFTSCLACGTTIFDLHVTETSGEPSPEANPGAKRVCQYRKLNYELGQEIRLLDVMPGLVHDPVKCEIVTVSFLHNPEYEALSYTWATEQAVSSLSRLVHPTDGTTLPVTANCEAAIRRLRRLSL</sequence>
<organism evidence="1 2">
    <name type="scientific">Bimuria novae-zelandiae CBS 107.79</name>
    <dbReference type="NCBI Taxonomy" id="1447943"/>
    <lineage>
        <taxon>Eukaryota</taxon>
        <taxon>Fungi</taxon>
        <taxon>Dikarya</taxon>
        <taxon>Ascomycota</taxon>
        <taxon>Pezizomycotina</taxon>
        <taxon>Dothideomycetes</taxon>
        <taxon>Pleosporomycetidae</taxon>
        <taxon>Pleosporales</taxon>
        <taxon>Massarineae</taxon>
        <taxon>Didymosphaeriaceae</taxon>
        <taxon>Bimuria</taxon>
    </lineage>
</organism>
<evidence type="ECO:0000313" key="1">
    <source>
        <dbReference type="EMBL" id="KAF1967678.1"/>
    </source>
</evidence>
<gene>
    <name evidence="1" type="ORF">BU23DRAFT_658546</name>
</gene>
<evidence type="ECO:0008006" key="3">
    <source>
        <dbReference type="Google" id="ProtNLM"/>
    </source>
</evidence>
<dbReference type="InterPro" id="IPR052895">
    <property type="entry name" value="HetReg/Transcr_Mod"/>
</dbReference>
<dbReference type="AlphaFoldDB" id="A0A6A5USK8"/>
<dbReference type="Proteomes" id="UP000800036">
    <property type="component" value="Unassembled WGS sequence"/>
</dbReference>
<keyword evidence="2" id="KW-1185">Reference proteome</keyword>
<protein>
    <recommendedName>
        <fullName evidence="3">Heterokaryon incompatibility domain-containing protein</fullName>
    </recommendedName>
</protein>
<dbReference type="EMBL" id="ML976729">
    <property type="protein sequence ID" value="KAF1967678.1"/>
    <property type="molecule type" value="Genomic_DNA"/>
</dbReference>
<dbReference type="OrthoDB" id="2157530at2759"/>
<evidence type="ECO:0000313" key="2">
    <source>
        <dbReference type="Proteomes" id="UP000800036"/>
    </source>
</evidence>